<dbReference type="AlphaFoldDB" id="A0A448MN35"/>
<protein>
    <submittedName>
        <fullName evidence="1">Uncharacterized protein</fullName>
    </submittedName>
</protein>
<name>A0A448MN35_9PAST</name>
<evidence type="ECO:0000313" key="2">
    <source>
        <dbReference type="Proteomes" id="UP000278733"/>
    </source>
</evidence>
<gene>
    <name evidence="1" type="ORF">NCTC8284_01732</name>
</gene>
<dbReference type="EMBL" id="LR134405">
    <property type="protein sequence ID" value="VEH66561.1"/>
    <property type="molecule type" value="Genomic_DNA"/>
</dbReference>
<proteinExistence type="predicted"/>
<dbReference type="Proteomes" id="UP000278733">
    <property type="component" value="Chromosome"/>
</dbReference>
<sequence length="29" mass="3240">MTATTQRFINVEKAANDSSRVNIILISVF</sequence>
<reference evidence="1 2" key="1">
    <citation type="submission" date="2018-12" db="EMBL/GenBank/DDBJ databases">
        <authorList>
            <consortium name="Pathogen Informatics"/>
        </authorList>
    </citation>
    <scope>NUCLEOTIDE SEQUENCE [LARGE SCALE GENOMIC DNA]</scope>
    <source>
        <strain evidence="1 2">NCTC8284</strain>
    </source>
</reference>
<accession>A0A448MN35</accession>
<evidence type="ECO:0000313" key="1">
    <source>
        <dbReference type="EMBL" id="VEH66561.1"/>
    </source>
</evidence>
<dbReference type="KEGG" id="rpne:NCTC8284_01732"/>
<organism evidence="1 2">
    <name type="scientific">Rodentibacter pneumotropicus</name>
    <dbReference type="NCBI Taxonomy" id="758"/>
    <lineage>
        <taxon>Bacteria</taxon>
        <taxon>Pseudomonadati</taxon>
        <taxon>Pseudomonadota</taxon>
        <taxon>Gammaproteobacteria</taxon>
        <taxon>Pasteurellales</taxon>
        <taxon>Pasteurellaceae</taxon>
        <taxon>Rodentibacter</taxon>
    </lineage>
</organism>